<dbReference type="GO" id="GO:0006493">
    <property type="term" value="P:protein O-linked glycosylation"/>
    <property type="evidence" value="ECO:0007669"/>
    <property type="project" value="TreeGrafter"/>
</dbReference>
<evidence type="ECO:0000313" key="12">
    <source>
        <dbReference type="Proteomes" id="UP001347796"/>
    </source>
</evidence>
<proteinExistence type="inferred from homology"/>
<evidence type="ECO:0000256" key="5">
    <source>
        <dbReference type="ARBA" id="ARBA00022692"/>
    </source>
</evidence>
<dbReference type="GO" id="GO:0000139">
    <property type="term" value="C:Golgi membrane"/>
    <property type="evidence" value="ECO:0007669"/>
    <property type="project" value="UniProtKB-SubCell"/>
</dbReference>
<evidence type="ECO:0000256" key="9">
    <source>
        <dbReference type="ARBA" id="ARBA00023136"/>
    </source>
</evidence>
<keyword evidence="5 10" id="KW-0812">Transmembrane</keyword>
<keyword evidence="8 10" id="KW-0333">Golgi apparatus</keyword>
<evidence type="ECO:0000256" key="4">
    <source>
        <dbReference type="ARBA" id="ARBA00022679"/>
    </source>
</evidence>
<keyword evidence="7 10" id="KW-1133">Transmembrane helix</keyword>
<keyword evidence="3 10" id="KW-0328">Glycosyltransferase</keyword>
<evidence type="ECO:0000256" key="8">
    <source>
        <dbReference type="ARBA" id="ARBA00023034"/>
    </source>
</evidence>
<comment type="caution">
    <text evidence="11">The sequence shown here is derived from an EMBL/GenBank/DDBJ whole genome shotgun (WGS) entry which is preliminary data.</text>
</comment>
<evidence type="ECO:0000256" key="10">
    <source>
        <dbReference type="RuleBase" id="RU363063"/>
    </source>
</evidence>
<reference evidence="11 12" key="1">
    <citation type="submission" date="2024-01" db="EMBL/GenBank/DDBJ databases">
        <title>The genome of the rayed Mediterranean limpet Patella caerulea (Linnaeus, 1758).</title>
        <authorList>
            <person name="Anh-Thu Weber A."/>
            <person name="Halstead-Nussloch G."/>
        </authorList>
    </citation>
    <scope>NUCLEOTIDE SEQUENCE [LARGE SCALE GENOMIC DNA]</scope>
    <source>
        <strain evidence="11">AATW-2023a</strain>
        <tissue evidence="11">Whole specimen</tissue>
    </source>
</reference>
<dbReference type="PANTHER" id="PTHR11214:SF3">
    <property type="entry name" value="BETA-1,3-GALACTOSYLTRANSFERASE 6"/>
    <property type="match status" value="1"/>
</dbReference>
<dbReference type="InterPro" id="IPR002659">
    <property type="entry name" value="Glyco_trans_31"/>
</dbReference>
<protein>
    <recommendedName>
        <fullName evidence="10">Hexosyltransferase</fullName>
        <ecNumber evidence="10">2.4.1.-</ecNumber>
    </recommendedName>
</protein>
<evidence type="ECO:0000256" key="3">
    <source>
        <dbReference type="ARBA" id="ARBA00022676"/>
    </source>
</evidence>
<dbReference type="AlphaFoldDB" id="A0AAN8JDY3"/>
<evidence type="ECO:0000256" key="2">
    <source>
        <dbReference type="ARBA" id="ARBA00008661"/>
    </source>
</evidence>
<sequence>MLTSYTPAQKTICAFLLSVVILLSYLIYTVSVQSHLDVSLGDLKVDAIYQRAVQRDDGSVELVLHIPNSNGVMSSIEKSQNFKIIPERYKSKRESKNDTKKSPAKKTQYPLTVASPYIINSPNLCKNVTNLTFLTIVHTATDHFDRRRIIRETWANKKLFKSISSRIVFVFGLTRDPNIQALLENEQVVHGDIVQGDFLDHYHNLTHKGVLAFRWVSEYCDHSKIVVKIDDDVFLNPFLLLQNIIPKYKDKKRFMLCHVRKKGTSGIMRGKNYKWNVESDQFRGYKNYPVNYCNGYFVLISPDIISAMYRASWLTPFFWVDDVYLYGLLPSKIGHVTHEDIRSHMTLNMNIGKKCYADPKPCNLMVVNAWKPGAAEEMWMNILKKLTKEQKQLVNDDFLFTHN</sequence>
<dbReference type="GO" id="GO:0016758">
    <property type="term" value="F:hexosyltransferase activity"/>
    <property type="evidence" value="ECO:0007669"/>
    <property type="project" value="InterPro"/>
</dbReference>
<organism evidence="11 12">
    <name type="scientific">Patella caerulea</name>
    <name type="common">Rayed Mediterranean limpet</name>
    <dbReference type="NCBI Taxonomy" id="87958"/>
    <lineage>
        <taxon>Eukaryota</taxon>
        <taxon>Metazoa</taxon>
        <taxon>Spiralia</taxon>
        <taxon>Lophotrochozoa</taxon>
        <taxon>Mollusca</taxon>
        <taxon>Gastropoda</taxon>
        <taxon>Patellogastropoda</taxon>
        <taxon>Patelloidea</taxon>
        <taxon>Patellidae</taxon>
        <taxon>Patella</taxon>
    </lineage>
</organism>
<dbReference type="Gene3D" id="3.90.550.50">
    <property type="match status" value="1"/>
</dbReference>
<keyword evidence="9 10" id="KW-0472">Membrane</keyword>
<dbReference type="PANTHER" id="PTHR11214">
    <property type="entry name" value="BETA-1,3-N-ACETYLGLUCOSAMINYLTRANSFERASE"/>
    <property type="match status" value="1"/>
</dbReference>
<dbReference type="EMBL" id="JAZGQO010000011">
    <property type="protein sequence ID" value="KAK6173330.1"/>
    <property type="molecule type" value="Genomic_DNA"/>
</dbReference>
<feature type="transmembrane region" description="Helical" evidence="10">
    <location>
        <begin position="12"/>
        <end position="30"/>
    </location>
</feature>
<name>A0AAN8JDY3_PATCE</name>
<dbReference type="Pfam" id="PF01762">
    <property type="entry name" value="Galactosyl_T"/>
    <property type="match status" value="1"/>
</dbReference>
<evidence type="ECO:0000256" key="7">
    <source>
        <dbReference type="ARBA" id="ARBA00022989"/>
    </source>
</evidence>
<accession>A0AAN8JDY3</accession>
<dbReference type="Proteomes" id="UP001347796">
    <property type="component" value="Unassembled WGS sequence"/>
</dbReference>
<comment type="similarity">
    <text evidence="2 10">Belongs to the glycosyltransferase 31 family.</text>
</comment>
<evidence type="ECO:0000256" key="1">
    <source>
        <dbReference type="ARBA" id="ARBA00004323"/>
    </source>
</evidence>
<keyword evidence="4" id="KW-0808">Transferase</keyword>
<keyword evidence="6 10" id="KW-0735">Signal-anchor</keyword>
<comment type="subcellular location">
    <subcellularLocation>
        <location evidence="1 10">Golgi apparatus membrane</location>
        <topology evidence="1 10">Single-pass type II membrane protein</topology>
    </subcellularLocation>
</comment>
<dbReference type="EC" id="2.4.1.-" evidence="10"/>
<keyword evidence="12" id="KW-1185">Reference proteome</keyword>
<evidence type="ECO:0000256" key="6">
    <source>
        <dbReference type="ARBA" id="ARBA00022968"/>
    </source>
</evidence>
<evidence type="ECO:0000313" key="11">
    <source>
        <dbReference type="EMBL" id="KAK6173330.1"/>
    </source>
</evidence>
<gene>
    <name evidence="11" type="ORF">SNE40_016802</name>
</gene>